<dbReference type="OrthoDB" id="361944at2"/>
<proteinExistence type="predicted"/>
<dbReference type="AlphaFoldDB" id="A0A4R7BWU6"/>
<dbReference type="InterPro" id="IPR025528">
    <property type="entry name" value="BrnA_antitoxin"/>
</dbReference>
<name>A0A4R7BWU6_9HYPH</name>
<dbReference type="RefSeq" id="WP_133770451.1">
    <property type="nucleotide sequence ID" value="NZ_SNZR01000013.1"/>
</dbReference>
<gene>
    <name evidence="1" type="ORF">EV668_2497</name>
</gene>
<dbReference type="Pfam" id="PF14384">
    <property type="entry name" value="BrnA_antitoxin"/>
    <property type="match status" value="1"/>
</dbReference>
<keyword evidence="2" id="KW-1185">Reference proteome</keyword>
<reference evidence="1 2" key="1">
    <citation type="submission" date="2019-03" db="EMBL/GenBank/DDBJ databases">
        <title>Genomic Encyclopedia of Type Strains, Phase IV (KMG-IV): sequencing the most valuable type-strain genomes for metagenomic binning, comparative biology and taxonomic classification.</title>
        <authorList>
            <person name="Goeker M."/>
        </authorList>
    </citation>
    <scope>NUCLEOTIDE SEQUENCE [LARGE SCALE GENOMIC DNA]</scope>
    <source>
        <strain evidence="1 2">DSM 25903</strain>
    </source>
</reference>
<sequence length="97" mass="10750">MGRKPNPYLIDEDAPELTDEELASARPLSEVLPRQVFDGLAKRKPGERGPGKAPAKVALTIRVEPDVLQAWRASGEGWQARAREVLAREAPKIKRRA</sequence>
<organism evidence="1 2">
    <name type="scientific">Enterovirga rhinocerotis</name>
    <dbReference type="NCBI Taxonomy" id="1339210"/>
    <lineage>
        <taxon>Bacteria</taxon>
        <taxon>Pseudomonadati</taxon>
        <taxon>Pseudomonadota</taxon>
        <taxon>Alphaproteobacteria</taxon>
        <taxon>Hyphomicrobiales</taxon>
        <taxon>Methylobacteriaceae</taxon>
        <taxon>Enterovirga</taxon>
    </lineage>
</organism>
<dbReference type="EMBL" id="SNZR01000013">
    <property type="protein sequence ID" value="TDR89662.1"/>
    <property type="molecule type" value="Genomic_DNA"/>
</dbReference>
<comment type="caution">
    <text evidence="1">The sequence shown here is derived from an EMBL/GenBank/DDBJ whole genome shotgun (WGS) entry which is preliminary data.</text>
</comment>
<evidence type="ECO:0000313" key="2">
    <source>
        <dbReference type="Proteomes" id="UP000295122"/>
    </source>
</evidence>
<evidence type="ECO:0000313" key="1">
    <source>
        <dbReference type="EMBL" id="TDR89662.1"/>
    </source>
</evidence>
<protein>
    <submittedName>
        <fullName evidence="1">Uncharacterized protein (DUF4415 family)</fullName>
    </submittedName>
</protein>
<accession>A0A4R7BWU6</accession>
<dbReference type="Proteomes" id="UP000295122">
    <property type="component" value="Unassembled WGS sequence"/>
</dbReference>